<dbReference type="RefSeq" id="WP_090227686.1">
    <property type="nucleotide sequence ID" value="NZ_FOZP01000006.1"/>
</dbReference>
<evidence type="ECO:0000313" key="2">
    <source>
        <dbReference type="Proteomes" id="UP000199312"/>
    </source>
</evidence>
<keyword evidence="2" id="KW-1185">Reference proteome</keyword>
<protein>
    <submittedName>
        <fullName evidence="1">Uncharacterized protein</fullName>
    </submittedName>
</protein>
<name>A0A1I6RL32_9FLAO</name>
<dbReference type="PROSITE" id="PS51257">
    <property type="entry name" value="PROKAR_LIPOPROTEIN"/>
    <property type="match status" value="1"/>
</dbReference>
<gene>
    <name evidence="1" type="ORF">SAMN04488006_2598</name>
</gene>
<dbReference type="OrthoDB" id="1488726at2"/>
<evidence type="ECO:0000313" key="1">
    <source>
        <dbReference type="EMBL" id="SFS65483.1"/>
    </source>
</evidence>
<reference evidence="2" key="1">
    <citation type="submission" date="2016-10" db="EMBL/GenBank/DDBJ databases">
        <authorList>
            <person name="Varghese N."/>
            <person name="Submissions S."/>
        </authorList>
    </citation>
    <scope>NUCLEOTIDE SEQUENCE [LARGE SCALE GENOMIC DNA]</scope>
    <source>
        <strain evidence="2">DSM 24450</strain>
    </source>
</reference>
<dbReference type="Proteomes" id="UP000199312">
    <property type="component" value="Unassembled WGS sequence"/>
</dbReference>
<sequence>MKTLTQKFKNSKTVTNMLSNAIGLSIILLFGSCTPDNEVEPYQPQPDGQALNERFLDNRNNAIQEFTLDASVGGIVIGAQGTKVQFQANSFGINGVPVTGNVTVQLLEIYDKASMLLKNKSTLGQRPNGNKEALKSAGEFFVAAKQGANELELLEKATITSREIDPTNFDGAMQIFRGGLDNDCDGIDDDCDWVEADEDNNGINDKPEVREGKNTAGGSYVTYGFDISSFGWTNLDRWYNFTGPKTEIYVDVPEGYNGDNCAVYLSYDGEPTALAKMDIWDTNLEMFTEHYGLIPIGQQVHIIVVTEIDGELHYAIKGTTVVDNHIEVFTNLSPTTQTALESLINGLP</sequence>
<organism evidence="1 2">
    <name type="scientific">Lutibacter maritimus</name>
    <dbReference type="NCBI Taxonomy" id="593133"/>
    <lineage>
        <taxon>Bacteria</taxon>
        <taxon>Pseudomonadati</taxon>
        <taxon>Bacteroidota</taxon>
        <taxon>Flavobacteriia</taxon>
        <taxon>Flavobacteriales</taxon>
        <taxon>Flavobacteriaceae</taxon>
        <taxon>Lutibacter</taxon>
    </lineage>
</organism>
<proteinExistence type="predicted"/>
<dbReference type="AlphaFoldDB" id="A0A1I6RL32"/>
<dbReference type="EMBL" id="FOZP01000006">
    <property type="protein sequence ID" value="SFS65483.1"/>
    <property type="molecule type" value="Genomic_DNA"/>
</dbReference>
<accession>A0A1I6RL32</accession>
<dbReference type="STRING" id="593133.SAMN04488006_2598"/>